<organism evidence="3 4">
    <name type="scientific">Penicillium citrinum</name>
    <dbReference type="NCBI Taxonomy" id="5077"/>
    <lineage>
        <taxon>Eukaryota</taxon>
        <taxon>Fungi</taxon>
        <taxon>Dikarya</taxon>
        <taxon>Ascomycota</taxon>
        <taxon>Pezizomycotina</taxon>
        <taxon>Eurotiomycetes</taxon>
        <taxon>Eurotiomycetidae</taxon>
        <taxon>Eurotiales</taxon>
        <taxon>Aspergillaceae</taxon>
        <taxon>Penicillium</taxon>
    </lineage>
</organism>
<dbReference type="Pfam" id="PF03221">
    <property type="entry name" value="HTH_Tnp_Tc5"/>
    <property type="match status" value="1"/>
</dbReference>
<dbReference type="GeneID" id="81380437"/>
<protein>
    <recommendedName>
        <fullName evidence="2">HTH CENPB-type domain-containing protein</fullName>
    </recommendedName>
</protein>
<dbReference type="RefSeq" id="XP_056503764.1">
    <property type="nucleotide sequence ID" value="XM_056641270.1"/>
</dbReference>
<proteinExistence type="predicted"/>
<dbReference type="EMBL" id="JAPQKT010000002">
    <property type="protein sequence ID" value="KAJ5240759.1"/>
    <property type="molecule type" value="Genomic_DNA"/>
</dbReference>
<gene>
    <name evidence="3" type="ORF">N7469_002350</name>
</gene>
<name>A0A9W9TVA6_PENCI</name>
<reference evidence="3" key="2">
    <citation type="journal article" date="2023" name="IMA Fungus">
        <title>Comparative genomic study of the Penicillium genus elucidates a diverse pangenome and 15 lateral gene transfer events.</title>
        <authorList>
            <person name="Petersen C."/>
            <person name="Sorensen T."/>
            <person name="Nielsen M.R."/>
            <person name="Sondergaard T.E."/>
            <person name="Sorensen J.L."/>
            <person name="Fitzpatrick D.A."/>
            <person name="Frisvad J.C."/>
            <person name="Nielsen K.L."/>
        </authorList>
    </citation>
    <scope>NUCLEOTIDE SEQUENCE</scope>
    <source>
        <strain evidence="3">IBT 23319</strain>
    </source>
</reference>
<feature type="domain" description="HTH CENPB-type" evidence="2">
    <location>
        <begin position="51"/>
        <end position="123"/>
    </location>
</feature>
<dbReference type="AlphaFoldDB" id="A0A9W9TVA6"/>
<dbReference type="Proteomes" id="UP001147733">
    <property type="component" value="Unassembled WGS sequence"/>
</dbReference>
<sequence length="236" mass="27179">MSPIRSLKRLDSERQEGRIQLALNALKKGEISSIRAAAASHVPPATWHAGTTAYHNAVLTQLEEDSLTEWIISIDSRGFAPKRHTIRDMANLLLAKRGNTVYQQIGHNWVDRYFAYTPTVVSRLSRRYGYKRVECEDPKEIQKWFNTVQHTIIEHGITDDDIWNFDETGFAMGLTGRSYIVSSSEFKEILGLLWFQKIGGSKYRKMVGPMIKFGRNGFKKLLYQKLEIFAEAQKYF</sequence>
<dbReference type="OrthoDB" id="4207519at2759"/>
<evidence type="ECO:0000313" key="3">
    <source>
        <dbReference type="EMBL" id="KAJ5240759.1"/>
    </source>
</evidence>
<comment type="caution">
    <text evidence="3">The sequence shown here is derived from an EMBL/GenBank/DDBJ whole genome shotgun (WGS) entry which is preliminary data.</text>
</comment>
<accession>A0A9W9TVA6</accession>
<evidence type="ECO:0000313" key="4">
    <source>
        <dbReference type="Proteomes" id="UP001147733"/>
    </source>
</evidence>
<keyword evidence="4" id="KW-1185">Reference proteome</keyword>
<dbReference type="GO" id="GO:0003677">
    <property type="term" value="F:DNA binding"/>
    <property type="evidence" value="ECO:0007669"/>
    <property type="project" value="UniProtKB-KW"/>
</dbReference>
<dbReference type="PROSITE" id="PS51253">
    <property type="entry name" value="HTH_CENPB"/>
    <property type="match status" value="1"/>
</dbReference>
<evidence type="ECO:0000256" key="1">
    <source>
        <dbReference type="ARBA" id="ARBA00023125"/>
    </source>
</evidence>
<evidence type="ECO:0000259" key="2">
    <source>
        <dbReference type="PROSITE" id="PS51253"/>
    </source>
</evidence>
<dbReference type="InterPro" id="IPR006600">
    <property type="entry name" value="HTH_CenpB_DNA-bd_dom"/>
</dbReference>
<keyword evidence="1" id="KW-0238">DNA-binding</keyword>
<reference evidence="3" key="1">
    <citation type="submission" date="2022-11" db="EMBL/GenBank/DDBJ databases">
        <authorList>
            <person name="Petersen C."/>
        </authorList>
    </citation>
    <scope>NUCLEOTIDE SEQUENCE</scope>
    <source>
        <strain evidence="3">IBT 23319</strain>
    </source>
</reference>